<dbReference type="InterPro" id="IPR025633">
    <property type="entry name" value="DUF4291"/>
</dbReference>
<comment type="caution">
    <text evidence="1">The sequence shown here is derived from an EMBL/GenBank/DDBJ whole genome shotgun (WGS) entry which is preliminary data.</text>
</comment>
<dbReference type="PANTHER" id="PTHR38567:SF1">
    <property type="entry name" value="DUF4291 DOMAIN-CONTAINING PROTEIN"/>
    <property type="match status" value="1"/>
</dbReference>
<proteinExistence type="predicted"/>
<dbReference type="Pfam" id="PF14124">
    <property type="entry name" value="DUF4291"/>
    <property type="match status" value="1"/>
</dbReference>
<reference evidence="1 2" key="1">
    <citation type="submission" date="2019-07" db="EMBL/GenBank/DDBJ databases">
        <title>Whole genome shotgun sequence of Deinococcus cellulosilyticus NBRC 106333.</title>
        <authorList>
            <person name="Hosoyama A."/>
            <person name="Uohara A."/>
            <person name="Ohji S."/>
            <person name="Ichikawa N."/>
        </authorList>
    </citation>
    <scope>NUCLEOTIDE SEQUENCE [LARGE SCALE GENOMIC DNA]</scope>
    <source>
        <strain evidence="1 2">NBRC 106333</strain>
    </source>
</reference>
<dbReference type="Proteomes" id="UP000321306">
    <property type="component" value="Unassembled WGS sequence"/>
</dbReference>
<dbReference type="RefSeq" id="WP_146886200.1">
    <property type="nucleotide sequence ID" value="NZ_BJXB01000015.1"/>
</dbReference>
<name>A0A511N4B4_DEIC1</name>
<gene>
    <name evidence="1" type="ORF">DC3_33540</name>
</gene>
<protein>
    <recommendedName>
        <fullName evidence="3">DUF4291 domain-containing protein</fullName>
    </recommendedName>
</protein>
<organism evidence="1 2">
    <name type="scientific">Deinococcus cellulosilyticus (strain DSM 18568 / NBRC 106333 / KACC 11606 / 5516J-15)</name>
    <dbReference type="NCBI Taxonomy" id="1223518"/>
    <lineage>
        <taxon>Bacteria</taxon>
        <taxon>Thermotogati</taxon>
        <taxon>Deinococcota</taxon>
        <taxon>Deinococci</taxon>
        <taxon>Deinococcales</taxon>
        <taxon>Deinococcaceae</taxon>
        <taxon>Deinococcus</taxon>
    </lineage>
</organism>
<evidence type="ECO:0008006" key="3">
    <source>
        <dbReference type="Google" id="ProtNLM"/>
    </source>
</evidence>
<accession>A0A511N4B4</accession>
<keyword evidence="2" id="KW-1185">Reference proteome</keyword>
<dbReference type="EMBL" id="BJXB01000015">
    <property type="protein sequence ID" value="GEM47719.1"/>
    <property type="molecule type" value="Genomic_DNA"/>
</dbReference>
<evidence type="ECO:0000313" key="1">
    <source>
        <dbReference type="EMBL" id="GEM47719.1"/>
    </source>
</evidence>
<sequence>MNTYEIRAIYNENTIRVYQAYSPEIALPALEAGRFVPPFKMERMTWIKPSFNWMMYRSGFGSKAGQEVVLGIDITRAGFEWALQHAALSHFIPEVHGSEEAWKAQVSSSPVRIQWDPERDCRLNPIAGVRSLQMGLSREAVQLYVQEWIMGIEDVTPVAHLLAEARDCKKGGGGWPHEQERVYPLSEELQSKLGLAGAGDQKEEYNGD</sequence>
<dbReference type="PANTHER" id="PTHR38567">
    <property type="entry name" value="DUF4291 DOMAIN-CONTAINING PROTEIN"/>
    <property type="match status" value="1"/>
</dbReference>
<dbReference type="OrthoDB" id="65842at2"/>
<dbReference type="AlphaFoldDB" id="A0A511N4B4"/>
<evidence type="ECO:0000313" key="2">
    <source>
        <dbReference type="Proteomes" id="UP000321306"/>
    </source>
</evidence>